<reference evidence="8" key="1">
    <citation type="submission" date="2020-05" db="EMBL/GenBank/DDBJ databases">
        <title>Novel species in genus Nocardioides.</title>
        <authorList>
            <person name="Zhang G."/>
        </authorList>
    </citation>
    <scope>NUCLEOTIDE SEQUENCE [LARGE SCALE GENOMIC DNA]</scope>
    <source>
        <strain evidence="8">zg-1050</strain>
    </source>
</reference>
<dbReference type="NCBIfam" id="TIGR00112">
    <property type="entry name" value="proC"/>
    <property type="match status" value="1"/>
</dbReference>
<evidence type="ECO:0000313" key="7">
    <source>
        <dbReference type="EMBL" id="QKF07930.1"/>
    </source>
</evidence>
<evidence type="ECO:0000256" key="5">
    <source>
        <dbReference type="HAMAP-Rule" id="MF_01925"/>
    </source>
</evidence>
<keyword evidence="8" id="KW-1185">Reference proteome</keyword>
<dbReference type="InterPro" id="IPR008927">
    <property type="entry name" value="6-PGluconate_DH-like_C_sf"/>
</dbReference>
<dbReference type="Gene3D" id="3.40.50.720">
    <property type="entry name" value="NAD(P)-binding Rossmann-like Domain"/>
    <property type="match status" value="1"/>
</dbReference>
<dbReference type="PANTHER" id="PTHR11645:SF0">
    <property type="entry name" value="PYRROLINE-5-CARBOXYLATE REDUCTASE 3"/>
    <property type="match status" value="1"/>
</dbReference>
<keyword evidence="5" id="KW-0963">Cytoplasm</keyword>
<sequence length="282" mass="28784">MIESPCSRVLVVGAGTMGEALIAGWLRPQPPAPALLDARQVAAVNARPARSDELTARYGIACTCDVAQAPSADVVVLAVKPQKMAEVVRQANGRGPFAPDARRLYVSIAAGVSTAALERLLPEGSPVVRAMPNMPLRIGAGATALCAGAHAGEADLRCASRLFSCFGLVEKVSEQLMDAVCAVSGSGPAYVAAFVEALRDAGQACGLERGLSERLALQTVLGTARMLAEGNQSPAELRRSICSPGGTTLAALDAMSASGFDSVLARGVAAACSRSKELGAPS</sequence>
<dbReference type="KEGG" id="bwa:HLV38_07340"/>
<accession>A0A6M8J1W1</accession>
<evidence type="ECO:0000256" key="4">
    <source>
        <dbReference type="ARBA" id="ARBA00058118"/>
    </source>
</evidence>
<evidence type="ECO:0000256" key="3">
    <source>
        <dbReference type="ARBA" id="ARBA00023002"/>
    </source>
</evidence>
<evidence type="ECO:0000256" key="6">
    <source>
        <dbReference type="NCBIfam" id="TIGR00112"/>
    </source>
</evidence>
<comment type="catalytic activity">
    <reaction evidence="5">
        <text>L-proline + NAD(+) = (S)-1-pyrroline-5-carboxylate + NADH + 2 H(+)</text>
        <dbReference type="Rhea" id="RHEA:14105"/>
        <dbReference type="ChEBI" id="CHEBI:15378"/>
        <dbReference type="ChEBI" id="CHEBI:17388"/>
        <dbReference type="ChEBI" id="CHEBI:57540"/>
        <dbReference type="ChEBI" id="CHEBI:57945"/>
        <dbReference type="ChEBI" id="CHEBI:60039"/>
        <dbReference type="EC" id="1.5.1.2"/>
    </reaction>
</comment>
<comment type="catalytic activity">
    <reaction evidence="5">
        <text>L-proline + NADP(+) = (S)-1-pyrroline-5-carboxylate + NADPH + 2 H(+)</text>
        <dbReference type="Rhea" id="RHEA:14109"/>
        <dbReference type="ChEBI" id="CHEBI:15378"/>
        <dbReference type="ChEBI" id="CHEBI:17388"/>
        <dbReference type="ChEBI" id="CHEBI:57783"/>
        <dbReference type="ChEBI" id="CHEBI:58349"/>
        <dbReference type="ChEBI" id="CHEBI:60039"/>
        <dbReference type="EC" id="1.5.1.2"/>
    </reaction>
</comment>
<dbReference type="PANTHER" id="PTHR11645">
    <property type="entry name" value="PYRROLINE-5-CARBOXYLATE REDUCTASE"/>
    <property type="match status" value="1"/>
</dbReference>
<evidence type="ECO:0000256" key="2">
    <source>
        <dbReference type="ARBA" id="ARBA00022857"/>
    </source>
</evidence>
<dbReference type="InterPro" id="IPR036291">
    <property type="entry name" value="NAD(P)-bd_dom_sf"/>
</dbReference>
<dbReference type="Proteomes" id="UP000503297">
    <property type="component" value="Chromosome"/>
</dbReference>
<keyword evidence="3 5" id="KW-0560">Oxidoreductase</keyword>
<dbReference type="InterPro" id="IPR000304">
    <property type="entry name" value="Pyrroline-COOH_reductase"/>
</dbReference>
<organism evidence="7 8">
    <name type="scientific">Berryella wangjianweii</name>
    <dbReference type="NCBI Taxonomy" id="2734634"/>
    <lineage>
        <taxon>Bacteria</taxon>
        <taxon>Bacillati</taxon>
        <taxon>Actinomycetota</taxon>
        <taxon>Coriobacteriia</taxon>
        <taxon>Eggerthellales</taxon>
        <taxon>Eggerthellaceae</taxon>
        <taxon>Berryella</taxon>
    </lineage>
</organism>
<dbReference type="HAMAP" id="MF_01925">
    <property type="entry name" value="P5C_reductase"/>
    <property type="match status" value="1"/>
</dbReference>
<dbReference type="UniPathway" id="UPA00098">
    <property type="reaction ID" value="UER00361"/>
</dbReference>
<evidence type="ECO:0000313" key="8">
    <source>
        <dbReference type="Proteomes" id="UP000503297"/>
    </source>
</evidence>
<proteinExistence type="inferred from homology"/>
<evidence type="ECO:0000256" key="1">
    <source>
        <dbReference type="ARBA" id="ARBA00005525"/>
    </source>
</evidence>
<dbReference type="Pfam" id="PF03807">
    <property type="entry name" value="F420_oxidored"/>
    <property type="match status" value="1"/>
</dbReference>
<dbReference type="InterPro" id="IPR029036">
    <property type="entry name" value="P5CR_dimer"/>
</dbReference>
<comment type="subcellular location">
    <subcellularLocation>
        <location evidence="5">Cytoplasm</location>
    </subcellularLocation>
</comment>
<dbReference type="SUPFAM" id="SSF51735">
    <property type="entry name" value="NAD(P)-binding Rossmann-fold domains"/>
    <property type="match status" value="1"/>
</dbReference>
<dbReference type="EMBL" id="CP053716">
    <property type="protein sequence ID" value="QKF07930.1"/>
    <property type="molecule type" value="Genomic_DNA"/>
</dbReference>
<dbReference type="SUPFAM" id="SSF48179">
    <property type="entry name" value="6-phosphogluconate dehydrogenase C-terminal domain-like"/>
    <property type="match status" value="1"/>
</dbReference>
<dbReference type="FunFam" id="1.10.3730.10:FF:000001">
    <property type="entry name" value="Pyrroline-5-carboxylate reductase"/>
    <property type="match status" value="1"/>
</dbReference>
<comment type="pathway">
    <text evidence="5">Amino-acid biosynthesis; L-proline biosynthesis; L-proline from L-glutamate 5-semialdehyde: step 1/1.</text>
</comment>
<keyword evidence="5" id="KW-0028">Amino-acid biosynthesis</keyword>
<name>A0A6M8J1W1_9ACTN</name>
<comment type="function">
    <text evidence="4 5">Catalyzes the reduction of 1-pyrroline-5-carboxylate (PCA) to L-proline.</text>
</comment>
<dbReference type="Pfam" id="PF14748">
    <property type="entry name" value="P5CR_dimer"/>
    <property type="match status" value="1"/>
</dbReference>
<dbReference type="GO" id="GO:0055129">
    <property type="term" value="P:L-proline biosynthetic process"/>
    <property type="evidence" value="ECO:0007669"/>
    <property type="project" value="UniProtKB-UniRule"/>
</dbReference>
<dbReference type="EC" id="1.5.1.2" evidence="5 6"/>
<dbReference type="Gene3D" id="1.10.3730.10">
    <property type="entry name" value="ProC C-terminal domain-like"/>
    <property type="match status" value="1"/>
</dbReference>
<dbReference type="AlphaFoldDB" id="A0A6M8J1W1"/>
<dbReference type="GO" id="GO:0005737">
    <property type="term" value="C:cytoplasm"/>
    <property type="evidence" value="ECO:0007669"/>
    <property type="project" value="UniProtKB-SubCell"/>
</dbReference>
<dbReference type="InterPro" id="IPR028939">
    <property type="entry name" value="P5C_Rdtase_cat_N"/>
</dbReference>
<dbReference type="RefSeq" id="WP_172165876.1">
    <property type="nucleotide sequence ID" value="NZ_CP053716.1"/>
</dbReference>
<keyword evidence="2 5" id="KW-0521">NADP</keyword>
<protein>
    <recommendedName>
        <fullName evidence="5 6">Pyrroline-5-carboxylate reductase</fullName>
        <shortName evidence="5">P5C reductase</shortName>
        <shortName evidence="5">P5CR</shortName>
        <ecNumber evidence="5 6">1.5.1.2</ecNumber>
    </recommendedName>
    <alternativeName>
        <fullName evidence="5">PCA reductase</fullName>
    </alternativeName>
</protein>
<dbReference type="GO" id="GO:0004735">
    <property type="term" value="F:pyrroline-5-carboxylate reductase activity"/>
    <property type="evidence" value="ECO:0007669"/>
    <property type="project" value="UniProtKB-UniRule"/>
</dbReference>
<gene>
    <name evidence="5 7" type="primary">proC</name>
    <name evidence="7" type="ORF">HLV38_07340</name>
</gene>
<dbReference type="PIRSF" id="PIRSF000193">
    <property type="entry name" value="Pyrrol-5-carb_rd"/>
    <property type="match status" value="1"/>
</dbReference>
<comment type="similarity">
    <text evidence="1 5">Belongs to the pyrroline-5-carboxylate reductase family.</text>
</comment>
<keyword evidence="5" id="KW-0641">Proline biosynthesis</keyword>